<evidence type="ECO:0000259" key="2">
    <source>
        <dbReference type="Pfam" id="PF01814"/>
    </source>
</evidence>
<evidence type="ECO:0000256" key="1">
    <source>
        <dbReference type="SAM" id="MobiDB-lite"/>
    </source>
</evidence>
<protein>
    <submittedName>
        <fullName evidence="3">Hemerythrin domain-containing protein</fullName>
    </submittedName>
</protein>
<dbReference type="Proteomes" id="UP000805614">
    <property type="component" value="Unassembled WGS sequence"/>
</dbReference>
<proteinExistence type="predicted"/>
<dbReference type="PANTHER" id="PTHR35585">
    <property type="entry name" value="HHE DOMAIN PROTEIN (AFU_ORTHOLOGUE AFUA_4G00730)"/>
    <property type="match status" value="1"/>
</dbReference>
<feature type="domain" description="Hemerythrin-like" evidence="2">
    <location>
        <begin position="8"/>
        <end position="123"/>
    </location>
</feature>
<accession>A0ABR7LZ52</accession>
<evidence type="ECO:0000313" key="4">
    <source>
        <dbReference type="Proteomes" id="UP000805614"/>
    </source>
</evidence>
<dbReference type="EMBL" id="JABVEC010000037">
    <property type="protein sequence ID" value="MBC6470135.1"/>
    <property type="molecule type" value="Genomic_DNA"/>
</dbReference>
<reference evidence="3 4" key="1">
    <citation type="submission" date="2020-06" db="EMBL/GenBank/DDBJ databases">
        <title>Actinomadura xiongansis sp. nov., isolated from soil of Baiyangdian.</title>
        <authorList>
            <person name="Zhang X."/>
        </authorList>
    </citation>
    <scope>NUCLEOTIDE SEQUENCE [LARGE SCALE GENOMIC DNA]</scope>
    <source>
        <strain evidence="3 4">HBUM206468</strain>
    </source>
</reference>
<name>A0ABR7LZ52_9ACTN</name>
<dbReference type="Gene3D" id="1.20.120.520">
    <property type="entry name" value="nmb1532 protein domain like"/>
    <property type="match status" value="1"/>
</dbReference>
<feature type="region of interest" description="Disordered" evidence="1">
    <location>
        <begin position="141"/>
        <end position="169"/>
    </location>
</feature>
<dbReference type="CDD" id="cd12108">
    <property type="entry name" value="Hr-like"/>
    <property type="match status" value="1"/>
</dbReference>
<comment type="caution">
    <text evidence="3">The sequence shown here is derived from an EMBL/GenBank/DDBJ whole genome shotgun (WGS) entry which is preliminary data.</text>
</comment>
<keyword evidence="4" id="KW-1185">Reference proteome</keyword>
<organism evidence="3 4">
    <name type="scientific">Actinomadura alba</name>
    <dbReference type="NCBI Taxonomy" id="406431"/>
    <lineage>
        <taxon>Bacteria</taxon>
        <taxon>Bacillati</taxon>
        <taxon>Actinomycetota</taxon>
        <taxon>Actinomycetes</taxon>
        <taxon>Streptosporangiales</taxon>
        <taxon>Thermomonosporaceae</taxon>
        <taxon>Actinomadura</taxon>
    </lineage>
</organism>
<dbReference type="Pfam" id="PF01814">
    <property type="entry name" value="Hemerythrin"/>
    <property type="match status" value="1"/>
</dbReference>
<dbReference type="InterPro" id="IPR012312">
    <property type="entry name" value="Hemerythrin-like"/>
</dbReference>
<evidence type="ECO:0000313" key="3">
    <source>
        <dbReference type="EMBL" id="MBC6470135.1"/>
    </source>
</evidence>
<dbReference type="PANTHER" id="PTHR35585:SF1">
    <property type="entry name" value="HHE DOMAIN PROTEIN (AFU_ORTHOLOGUE AFUA_4G00730)"/>
    <property type="match status" value="1"/>
</dbReference>
<sequence length="169" mass="19379">MSEKQNDVIEVLTRDHRRLEALLSELTSTSEPQERRRLADELTVEVLRHSVIEERHLYPEVRRRVPGGTEIADKVIIDQTEVDKHLHRLATADLSGADFEPLVTSLMEDLDAHIRDEENYLFPSLTDHFESDDLVRLGERIESAKREAPGEGLTDRVRDHLGRDGPGRD</sequence>
<dbReference type="RefSeq" id="WP_187247184.1">
    <property type="nucleotide sequence ID" value="NZ_BAAAOK010000009.1"/>
</dbReference>
<gene>
    <name evidence="3" type="ORF">HKK74_32300</name>
</gene>